<dbReference type="InterPro" id="IPR038867">
    <property type="entry name" value="WAC"/>
</dbReference>
<sequence>MNSAVSAEELVVPPPIAKPTEEELHFNNIIFSTETHSNYYSEDLVKHKVNSPVEQLEKQVMMDLKFARSLVRTTEIQANVQASRIVFLRQQVKELEKLKNENAYMT</sequence>
<evidence type="ECO:0000313" key="4">
    <source>
        <dbReference type="Proteomes" id="UP000230750"/>
    </source>
</evidence>
<dbReference type="GO" id="GO:0003682">
    <property type="term" value="F:chromatin binding"/>
    <property type="evidence" value="ECO:0007669"/>
    <property type="project" value="TreeGrafter"/>
</dbReference>
<protein>
    <submittedName>
        <fullName evidence="3">Putative WW domain-containing adapter protein with coiled-coil isoform X2</fullName>
    </submittedName>
</protein>
<evidence type="ECO:0000256" key="2">
    <source>
        <dbReference type="ARBA" id="ARBA00023242"/>
    </source>
</evidence>
<comment type="caution">
    <text evidence="3">The sequence shown here is derived from an EMBL/GenBank/DDBJ whole genome shotgun (WGS) entry which is preliminary data.</text>
</comment>
<name>A0A2G8LGM9_STIJA</name>
<dbReference type="GO" id="GO:0010506">
    <property type="term" value="P:regulation of autophagy"/>
    <property type="evidence" value="ECO:0007669"/>
    <property type="project" value="TreeGrafter"/>
</dbReference>
<dbReference type="PANTHER" id="PTHR15911:SF6">
    <property type="entry name" value="WW DOMAIN-CONTAINING ADAPTER PROTEIN WITH COILED-COIL"/>
    <property type="match status" value="1"/>
</dbReference>
<evidence type="ECO:0000256" key="1">
    <source>
        <dbReference type="ARBA" id="ARBA00004123"/>
    </source>
</evidence>
<dbReference type="Proteomes" id="UP000230750">
    <property type="component" value="Unassembled WGS sequence"/>
</dbReference>
<organism evidence="3 4">
    <name type="scientific">Stichopus japonicus</name>
    <name type="common">Sea cucumber</name>
    <dbReference type="NCBI Taxonomy" id="307972"/>
    <lineage>
        <taxon>Eukaryota</taxon>
        <taxon>Metazoa</taxon>
        <taxon>Echinodermata</taxon>
        <taxon>Eleutherozoa</taxon>
        <taxon>Echinozoa</taxon>
        <taxon>Holothuroidea</taxon>
        <taxon>Aspidochirotacea</taxon>
        <taxon>Aspidochirotida</taxon>
        <taxon>Stichopodidae</taxon>
        <taxon>Apostichopus</taxon>
    </lineage>
</organism>
<reference evidence="3 4" key="1">
    <citation type="journal article" date="2017" name="PLoS Biol.">
        <title>The sea cucumber genome provides insights into morphological evolution and visceral regeneration.</title>
        <authorList>
            <person name="Zhang X."/>
            <person name="Sun L."/>
            <person name="Yuan J."/>
            <person name="Sun Y."/>
            <person name="Gao Y."/>
            <person name="Zhang L."/>
            <person name="Li S."/>
            <person name="Dai H."/>
            <person name="Hamel J.F."/>
            <person name="Liu C."/>
            <person name="Yu Y."/>
            <person name="Liu S."/>
            <person name="Lin W."/>
            <person name="Guo K."/>
            <person name="Jin S."/>
            <person name="Xu P."/>
            <person name="Storey K.B."/>
            <person name="Huan P."/>
            <person name="Zhang T."/>
            <person name="Zhou Y."/>
            <person name="Zhang J."/>
            <person name="Lin C."/>
            <person name="Li X."/>
            <person name="Xing L."/>
            <person name="Huo D."/>
            <person name="Sun M."/>
            <person name="Wang L."/>
            <person name="Mercier A."/>
            <person name="Li F."/>
            <person name="Yang H."/>
            <person name="Xiang J."/>
        </authorList>
    </citation>
    <scope>NUCLEOTIDE SEQUENCE [LARGE SCALE GENOMIC DNA]</scope>
    <source>
        <strain evidence="3">Shaxun</strain>
        <tissue evidence="3">Muscle</tissue>
    </source>
</reference>
<dbReference type="EMBL" id="MRZV01000084">
    <property type="protein sequence ID" value="PIK59405.1"/>
    <property type="molecule type" value="Genomic_DNA"/>
</dbReference>
<dbReference type="STRING" id="307972.A0A2G8LGM9"/>
<dbReference type="GO" id="GO:0000993">
    <property type="term" value="F:RNA polymerase II complex binding"/>
    <property type="evidence" value="ECO:0007669"/>
    <property type="project" value="TreeGrafter"/>
</dbReference>
<keyword evidence="4" id="KW-1185">Reference proteome</keyword>
<dbReference type="GO" id="GO:0005634">
    <property type="term" value="C:nucleus"/>
    <property type="evidence" value="ECO:0007669"/>
    <property type="project" value="UniProtKB-SubCell"/>
</dbReference>
<dbReference type="AlphaFoldDB" id="A0A2G8LGM9"/>
<comment type="subcellular location">
    <subcellularLocation>
        <location evidence="1">Nucleus</location>
    </subcellularLocation>
</comment>
<dbReference type="GO" id="GO:1904263">
    <property type="term" value="P:positive regulation of TORC1 signaling"/>
    <property type="evidence" value="ECO:0007669"/>
    <property type="project" value="TreeGrafter"/>
</dbReference>
<dbReference type="OrthoDB" id="10072039at2759"/>
<keyword evidence="2" id="KW-0539">Nucleus</keyword>
<accession>A0A2G8LGM9</accession>
<gene>
    <name evidence="3" type="ORF">BSL78_03707</name>
</gene>
<proteinExistence type="predicted"/>
<evidence type="ECO:0000313" key="3">
    <source>
        <dbReference type="EMBL" id="PIK59405.1"/>
    </source>
</evidence>
<dbReference type="PANTHER" id="PTHR15911">
    <property type="entry name" value="WW DOMAIN-CONTAINING ADAPTER PROTEIN WITH COILED-COIL"/>
    <property type="match status" value="1"/>
</dbReference>